<feature type="region of interest" description="Disordered" evidence="1">
    <location>
        <begin position="234"/>
        <end position="274"/>
    </location>
</feature>
<evidence type="ECO:0000256" key="1">
    <source>
        <dbReference type="SAM" id="MobiDB-lite"/>
    </source>
</evidence>
<feature type="compositionally biased region" description="Polar residues" evidence="1">
    <location>
        <begin position="11"/>
        <end position="20"/>
    </location>
</feature>
<feature type="compositionally biased region" description="Basic and acidic residues" evidence="1">
    <location>
        <begin position="319"/>
        <end position="334"/>
    </location>
</feature>
<dbReference type="Proteomes" id="UP001186944">
    <property type="component" value="Unassembled WGS sequence"/>
</dbReference>
<feature type="region of interest" description="Disordered" evidence="1">
    <location>
        <begin position="1"/>
        <end position="97"/>
    </location>
</feature>
<name>A0AA89BUH7_PINIB</name>
<reference evidence="2" key="1">
    <citation type="submission" date="2019-08" db="EMBL/GenBank/DDBJ databases">
        <title>The improved chromosome-level genome for the pearl oyster Pinctada fucata martensii using PacBio sequencing and Hi-C.</title>
        <authorList>
            <person name="Zheng Z."/>
        </authorList>
    </citation>
    <scope>NUCLEOTIDE SEQUENCE</scope>
    <source>
        <strain evidence="2">ZZ-2019</strain>
        <tissue evidence="2">Adductor muscle</tissue>
    </source>
</reference>
<evidence type="ECO:0000313" key="2">
    <source>
        <dbReference type="EMBL" id="KAK3096508.1"/>
    </source>
</evidence>
<sequence length="362" mass="40180">MPDSPAKIDAENQQSPSGSSLRADATFKTPSDANATMRSIPSPLLVHSKKHVKDDTLRKFTDYSRHGKGKHKMEKSGSVKGKRILPRLSESSPTREDKNLMAEMSLHDRRHVQPELVVDIDKANSLVTDADTNVVEKDFTGPNLNQSSSVYTTASIPTEFFLSSQGTDDTEFDLAQYKSIENAVYMRPSASPRRHNSGGSIGMPKTSSSSFPAILTSQSSEYTTITDEIDTSCIIDTSPPRSPSTAGSFFADGYNDGDPQRRSSVVTSEENARLKQAEDMEHRKMERVIRHRLRQISLDDTDSISDIARLVVSELQTNEEDHSGHDEDPDDIHGSMESCRYRTNIPGGHRDKSQAPIIRNRQ</sequence>
<protein>
    <submittedName>
        <fullName evidence="2">Uncharacterized protein</fullName>
    </submittedName>
</protein>
<feature type="region of interest" description="Disordered" evidence="1">
    <location>
        <begin position="315"/>
        <end position="362"/>
    </location>
</feature>
<evidence type="ECO:0000313" key="3">
    <source>
        <dbReference type="Proteomes" id="UP001186944"/>
    </source>
</evidence>
<dbReference type="AlphaFoldDB" id="A0AA89BUH7"/>
<comment type="caution">
    <text evidence="2">The sequence shown here is derived from an EMBL/GenBank/DDBJ whole genome shotgun (WGS) entry which is preliminary data.</text>
</comment>
<proteinExistence type="predicted"/>
<organism evidence="2 3">
    <name type="scientific">Pinctada imbricata</name>
    <name type="common">Atlantic pearl-oyster</name>
    <name type="synonym">Pinctada martensii</name>
    <dbReference type="NCBI Taxonomy" id="66713"/>
    <lineage>
        <taxon>Eukaryota</taxon>
        <taxon>Metazoa</taxon>
        <taxon>Spiralia</taxon>
        <taxon>Lophotrochozoa</taxon>
        <taxon>Mollusca</taxon>
        <taxon>Bivalvia</taxon>
        <taxon>Autobranchia</taxon>
        <taxon>Pteriomorphia</taxon>
        <taxon>Pterioida</taxon>
        <taxon>Pterioidea</taxon>
        <taxon>Pteriidae</taxon>
        <taxon>Pinctada</taxon>
    </lineage>
</organism>
<feature type="compositionally biased region" description="Polar residues" evidence="1">
    <location>
        <begin position="28"/>
        <end position="39"/>
    </location>
</feature>
<dbReference type="EMBL" id="VSWD01000007">
    <property type="protein sequence ID" value="KAK3096508.1"/>
    <property type="molecule type" value="Genomic_DNA"/>
</dbReference>
<feature type="compositionally biased region" description="Basic and acidic residues" evidence="1">
    <location>
        <begin position="52"/>
        <end position="65"/>
    </location>
</feature>
<feature type="compositionally biased region" description="Basic and acidic residues" evidence="1">
    <location>
        <begin position="1"/>
        <end position="10"/>
    </location>
</feature>
<feature type="region of interest" description="Disordered" evidence="1">
    <location>
        <begin position="189"/>
        <end position="211"/>
    </location>
</feature>
<accession>A0AA89BUH7</accession>
<gene>
    <name evidence="2" type="ORF">FSP39_000852</name>
</gene>
<keyword evidence="3" id="KW-1185">Reference proteome</keyword>